<dbReference type="Proteomes" id="UP000266841">
    <property type="component" value="Unassembled WGS sequence"/>
</dbReference>
<reference evidence="1 2" key="1">
    <citation type="journal article" date="2012" name="Genome Biol.">
        <title>Genome and low-iron response of an oceanic diatom adapted to chronic iron limitation.</title>
        <authorList>
            <person name="Lommer M."/>
            <person name="Specht M."/>
            <person name="Roy A.S."/>
            <person name="Kraemer L."/>
            <person name="Andreson R."/>
            <person name="Gutowska M.A."/>
            <person name="Wolf J."/>
            <person name="Bergner S.V."/>
            <person name="Schilhabel M.B."/>
            <person name="Klostermeier U.C."/>
            <person name="Beiko R.G."/>
            <person name="Rosenstiel P."/>
            <person name="Hippler M."/>
            <person name="Laroche J."/>
        </authorList>
    </citation>
    <scope>NUCLEOTIDE SEQUENCE [LARGE SCALE GENOMIC DNA]</scope>
    <source>
        <strain evidence="1 2">CCMP1005</strain>
    </source>
</reference>
<evidence type="ECO:0000313" key="2">
    <source>
        <dbReference type="Proteomes" id="UP000266841"/>
    </source>
</evidence>
<gene>
    <name evidence="1" type="ORF">THAOC_13813</name>
</gene>
<organism evidence="1 2">
    <name type="scientific">Thalassiosira oceanica</name>
    <name type="common">Marine diatom</name>
    <dbReference type="NCBI Taxonomy" id="159749"/>
    <lineage>
        <taxon>Eukaryota</taxon>
        <taxon>Sar</taxon>
        <taxon>Stramenopiles</taxon>
        <taxon>Ochrophyta</taxon>
        <taxon>Bacillariophyta</taxon>
        <taxon>Coscinodiscophyceae</taxon>
        <taxon>Thalassiosirophycidae</taxon>
        <taxon>Thalassiosirales</taxon>
        <taxon>Thalassiosiraceae</taxon>
        <taxon>Thalassiosira</taxon>
    </lineage>
</organism>
<evidence type="ECO:0000313" key="1">
    <source>
        <dbReference type="EMBL" id="EJK65335.1"/>
    </source>
</evidence>
<name>K0SJ19_THAOC</name>
<dbReference type="AlphaFoldDB" id="K0SJ19"/>
<keyword evidence="2" id="KW-1185">Reference proteome</keyword>
<protein>
    <submittedName>
        <fullName evidence="1">Uncharacterized protein</fullName>
    </submittedName>
</protein>
<comment type="caution">
    <text evidence="1">The sequence shown here is derived from an EMBL/GenBank/DDBJ whole genome shotgun (WGS) entry which is preliminary data.</text>
</comment>
<sequence length="88" mass="9436">AVNLQAERRGNPNHGGVYRISLAVGSVESRAACQINALTEAKKAPLGTLAIGRLVQAVGGAGRAETPRITRFKRNDPLPWHCTHVIQQ</sequence>
<proteinExistence type="predicted"/>
<dbReference type="EMBL" id="AGNL01015972">
    <property type="protein sequence ID" value="EJK65335.1"/>
    <property type="molecule type" value="Genomic_DNA"/>
</dbReference>
<feature type="non-terminal residue" evidence="1">
    <location>
        <position position="1"/>
    </location>
</feature>
<accession>K0SJ19</accession>